<dbReference type="PANTHER" id="PTHR30624:SF4">
    <property type="entry name" value="METALLOPROTEASE TLDD"/>
    <property type="match status" value="1"/>
</dbReference>
<dbReference type="GO" id="GO:0006508">
    <property type="term" value="P:proteolysis"/>
    <property type="evidence" value="ECO:0007669"/>
    <property type="project" value="InterPro"/>
</dbReference>
<dbReference type="AlphaFoldDB" id="A0A919N6N0"/>
<dbReference type="InterPro" id="IPR051463">
    <property type="entry name" value="Peptidase_U62_metallo"/>
</dbReference>
<evidence type="ECO:0000256" key="1">
    <source>
        <dbReference type="ARBA" id="ARBA00005836"/>
    </source>
</evidence>
<dbReference type="Proteomes" id="UP000629619">
    <property type="component" value="Unassembled WGS sequence"/>
</dbReference>
<dbReference type="GO" id="GO:0005829">
    <property type="term" value="C:cytosol"/>
    <property type="evidence" value="ECO:0007669"/>
    <property type="project" value="TreeGrafter"/>
</dbReference>
<reference evidence="3" key="1">
    <citation type="submission" date="2021-01" db="EMBL/GenBank/DDBJ databases">
        <title>Whole genome shotgun sequence of Actinoplanes siamensis NBRC 109076.</title>
        <authorList>
            <person name="Komaki H."/>
            <person name="Tamura T."/>
        </authorList>
    </citation>
    <scope>NUCLEOTIDE SEQUENCE</scope>
    <source>
        <strain evidence="3">NBRC 109076</strain>
    </source>
</reference>
<dbReference type="RefSeq" id="WP_203680168.1">
    <property type="nucleotide sequence ID" value="NZ_BOMW01000027.1"/>
</dbReference>
<sequence length="428" mass="45146">MTEPAVYFAERREAVHVLRRGDRTTAEVGRYLGMGRSTHHGGDARYEYDRGVRADAAELSASDREHLAALRGPWPAEVAARDVLSALAADLADRARPMGWSLLTVSLRVYDQRIVAGVPGGLRPDRRRFCTANLEATVAADGRPLRVRRDSAIADPAGLPALAGGLFDRLPGDLAEAAALPERTLPDGVRPVVFDPGACAIVFHELCGHPLEADVVASRQSYLAPLLGKPVAPGWLTVLDDPLSANASFGYRVDDEGVEASPVPLIRDGAVGEIMHSRSTAAVAGTVANGHGRRMSYLYPAIPRQAHTRVLPGPNTSGEVAGAPGEAVRVGRLRVRYVHLTTGEFGLHAPQALLLRDGVPVARLGEVHLFGRGLDALREVEAVAADPAAWIGGGGCGKLNQGPLIVGFEQPAVRIGGLRTVSAGEVAG</sequence>
<dbReference type="Pfam" id="PF19289">
    <property type="entry name" value="PmbA_TldD_3rd"/>
    <property type="match status" value="1"/>
</dbReference>
<protein>
    <recommendedName>
        <fullName evidence="2">Metalloprotease TldD/E C-terminal domain-containing protein</fullName>
    </recommendedName>
</protein>
<name>A0A919N6N0_9ACTN</name>
<evidence type="ECO:0000259" key="2">
    <source>
        <dbReference type="Pfam" id="PF19289"/>
    </source>
</evidence>
<dbReference type="PANTHER" id="PTHR30624">
    <property type="entry name" value="UNCHARACTERIZED PROTEIN TLDD AND PMBA"/>
    <property type="match status" value="1"/>
</dbReference>
<dbReference type="SUPFAM" id="SSF111283">
    <property type="entry name" value="Putative modulator of DNA gyrase, PmbA/TldD"/>
    <property type="match status" value="1"/>
</dbReference>
<dbReference type="InterPro" id="IPR036059">
    <property type="entry name" value="TldD/PmbA_sf"/>
</dbReference>
<dbReference type="InterPro" id="IPR045569">
    <property type="entry name" value="Metalloprtase-TldD/E_C"/>
</dbReference>
<keyword evidence="4" id="KW-1185">Reference proteome</keyword>
<feature type="domain" description="Metalloprotease TldD/E C-terminal" evidence="2">
    <location>
        <begin position="190"/>
        <end position="419"/>
    </location>
</feature>
<accession>A0A919N6N0</accession>
<evidence type="ECO:0000313" key="3">
    <source>
        <dbReference type="EMBL" id="GIF05434.1"/>
    </source>
</evidence>
<comment type="similarity">
    <text evidence="1">Belongs to the peptidase U62 family.</text>
</comment>
<evidence type="ECO:0000313" key="4">
    <source>
        <dbReference type="Proteomes" id="UP000629619"/>
    </source>
</evidence>
<dbReference type="EMBL" id="BOMW01000027">
    <property type="protein sequence ID" value="GIF05434.1"/>
    <property type="molecule type" value="Genomic_DNA"/>
</dbReference>
<organism evidence="3 4">
    <name type="scientific">Actinoplanes siamensis</name>
    <dbReference type="NCBI Taxonomy" id="1223317"/>
    <lineage>
        <taxon>Bacteria</taxon>
        <taxon>Bacillati</taxon>
        <taxon>Actinomycetota</taxon>
        <taxon>Actinomycetes</taxon>
        <taxon>Micromonosporales</taxon>
        <taxon>Micromonosporaceae</taxon>
        <taxon>Actinoplanes</taxon>
    </lineage>
</organism>
<comment type="caution">
    <text evidence="3">The sequence shown here is derived from an EMBL/GenBank/DDBJ whole genome shotgun (WGS) entry which is preliminary data.</text>
</comment>
<gene>
    <name evidence="3" type="ORF">Asi03nite_29720</name>
</gene>
<dbReference type="GO" id="GO:0008237">
    <property type="term" value="F:metallopeptidase activity"/>
    <property type="evidence" value="ECO:0007669"/>
    <property type="project" value="InterPro"/>
</dbReference>
<proteinExistence type="inferred from homology"/>